<dbReference type="Gramene" id="Kaladp0068s0351.2.v1.1">
    <property type="protein sequence ID" value="Kaladp0068s0351.2.v1.1.CDS.1"/>
    <property type="gene ID" value="Kaladp0068s0351.v1.1"/>
</dbReference>
<name>A0A7N0UI16_KALFE</name>
<accession>A0A7N0UI16</accession>
<dbReference type="EnsemblPlants" id="Kaladp0068s0351.1.v1.1">
    <property type="protein sequence ID" value="Kaladp0068s0351.1.v1.1.CDS.1"/>
    <property type="gene ID" value="Kaladp0068s0351.v1.1"/>
</dbReference>
<dbReference type="Proteomes" id="UP000594263">
    <property type="component" value="Unplaced"/>
</dbReference>
<reference evidence="1" key="1">
    <citation type="submission" date="2021-01" db="UniProtKB">
        <authorList>
            <consortium name="EnsemblPlants"/>
        </authorList>
    </citation>
    <scope>IDENTIFICATION</scope>
</reference>
<proteinExistence type="predicted"/>
<dbReference type="EnsemblPlants" id="Kaladp0068s0351.2.v1.1">
    <property type="protein sequence ID" value="Kaladp0068s0351.2.v1.1.CDS.1"/>
    <property type="gene ID" value="Kaladp0068s0351.v1.1"/>
</dbReference>
<organism evidence="1 2">
    <name type="scientific">Kalanchoe fedtschenkoi</name>
    <name type="common">Lavender scallops</name>
    <name type="synonym">South American air plant</name>
    <dbReference type="NCBI Taxonomy" id="63787"/>
    <lineage>
        <taxon>Eukaryota</taxon>
        <taxon>Viridiplantae</taxon>
        <taxon>Streptophyta</taxon>
        <taxon>Embryophyta</taxon>
        <taxon>Tracheophyta</taxon>
        <taxon>Spermatophyta</taxon>
        <taxon>Magnoliopsida</taxon>
        <taxon>eudicotyledons</taxon>
        <taxon>Gunneridae</taxon>
        <taxon>Pentapetalae</taxon>
        <taxon>Saxifragales</taxon>
        <taxon>Crassulaceae</taxon>
        <taxon>Kalanchoe</taxon>
    </lineage>
</organism>
<evidence type="ECO:0000313" key="2">
    <source>
        <dbReference type="Proteomes" id="UP000594263"/>
    </source>
</evidence>
<dbReference type="AlphaFoldDB" id="A0A7N0UI16"/>
<protein>
    <submittedName>
        <fullName evidence="1">Uncharacterized protein</fullName>
    </submittedName>
</protein>
<keyword evidence="2" id="KW-1185">Reference proteome</keyword>
<evidence type="ECO:0000313" key="1">
    <source>
        <dbReference type="EnsemblPlants" id="Kaladp0068s0351.1.v1.1.CDS.1"/>
    </source>
</evidence>
<dbReference type="Gramene" id="Kaladp0068s0351.1.v1.1">
    <property type="protein sequence ID" value="Kaladp0068s0351.1.v1.1.CDS.1"/>
    <property type="gene ID" value="Kaladp0068s0351.v1.1"/>
</dbReference>
<sequence>MNSVHSLVFPPLRISVPCLGWQHQCFVSTLVSGHKEIEILGHDSKTILLVTQWLQHLRSSLKLLRF</sequence>